<dbReference type="Proteomes" id="UP001431209">
    <property type="component" value="Unassembled WGS sequence"/>
</dbReference>
<feature type="domain" description="RING-type" evidence="10">
    <location>
        <begin position="106"/>
        <end position="146"/>
    </location>
</feature>
<evidence type="ECO:0000313" key="11">
    <source>
        <dbReference type="EMBL" id="KAL0490018.1"/>
    </source>
</evidence>
<dbReference type="SMART" id="SM00184">
    <property type="entry name" value="RING"/>
    <property type="match status" value="1"/>
</dbReference>
<evidence type="ECO:0000259" key="10">
    <source>
        <dbReference type="PROSITE" id="PS50089"/>
    </source>
</evidence>
<comment type="catalytic activity">
    <reaction evidence="1">
        <text>S-ubiquitinyl-[E2 ubiquitin-conjugating enzyme]-L-cysteine + [acceptor protein]-L-lysine = [E2 ubiquitin-conjugating enzyme]-L-cysteine + N(6)-ubiquitinyl-[acceptor protein]-L-lysine.</text>
        <dbReference type="EC" id="2.3.2.27"/>
    </reaction>
</comment>
<evidence type="ECO:0000256" key="3">
    <source>
        <dbReference type="ARBA" id="ARBA00022679"/>
    </source>
</evidence>
<keyword evidence="5 8" id="KW-0863">Zinc-finger</keyword>
<keyword evidence="3" id="KW-0808">Transferase</keyword>
<dbReference type="PANTHER" id="PTHR46463:SF10">
    <property type="entry name" value="OS01G0926200 PROTEIN"/>
    <property type="match status" value="1"/>
</dbReference>
<reference evidence="11 12" key="1">
    <citation type="submission" date="2024-03" db="EMBL/GenBank/DDBJ databases">
        <title>The Acrasis kona genome and developmental transcriptomes reveal deep origins of eukaryotic multicellular pathways.</title>
        <authorList>
            <person name="Sheikh S."/>
            <person name="Fu C.-J."/>
            <person name="Brown M.W."/>
            <person name="Baldauf S.L."/>
        </authorList>
    </citation>
    <scope>NUCLEOTIDE SEQUENCE [LARGE SCALE GENOMIC DNA]</scope>
    <source>
        <strain evidence="11 12">ATCC MYA-3509</strain>
    </source>
</reference>
<dbReference type="GO" id="GO:0061630">
    <property type="term" value="F:ubiquitin protein ligase activity"/>
    <property type="evidence" value="ECO:0007669"/>
    <property type="project" value="UniProtKB-EC"/>
</dbReference>
<evidence type="ECO:0000256" key="4">
    <source>
        <dbReference type="ARBA" id="ARBA00022723"/>
    </source>
</evidence>
<dbReference type="PROSITE" id="PS50089">
    <property type="entry name" value="ZF_RING_2"/>
    <property type="match status" value="1"/>
</dbReference>
<dbReference type="PANTHER" id="PTHR46463">
    <property type="entry name" value="ZINC FINGER, RING/FYVE/PHD-TYPE"/>
    <property type="match status" value="1"/>
</dbReference>
<evidence type="ECO:0000313" key="12">
    <source>
        <dbReference type="Proteomes" id="UP001431209"/>
    </source>
</evidence>
<evidence type="ECO:0000256" key="9">
    <source>
        <dbReference type="SAM" id="MobiDB-lite"/>
    </source>
</evidence>
<dbReference type="Pfam" id="PF13639">
    <property type="entry name" value="zf-RING_2"/>
    <property type="match status" value="1"/>
</dbReference>
<dbReference type="InterPro" id="IPR001841">
    <property type="entry name" value="Znf_RING"/>
</dbReference>
<sequence>MGQNTPEEDLTANNSSSILDELTSENFGSTLNIKRLSGEFDQVIADTAMTEYDDTLPVRSEDAGPISNDEREEDKEKKKRIIEGRQKFPELFTELIDDQEDEKNLCSICLELYTTDNPAIDCDCSHQFHLQCVEEWLQRSPNCPVCWQKLKHPFMEDFIPVRSHSSSFSVQPTYHQSMSSHPIQQRQVYPIGMNQTVRRRTVSGTVPPTSPTSRQGLLGRIFNKIFVRSPSNLNNSLI</sequence>
<evidence type="ECO:0000256" key="8">
    <source>
        <dbReference type="PROSITE-ProRule" id="PRU00175"/>
    </source>
</evidence>
<keyword evidence="4" id="KW-0479">Metal-binding</keyword>
<keyword evidence="7" id="KW-0862">Zinc</keyword>
<keyword evidence="6" id="KW-0833">Ubl conjugation pathway</keyword>
<proteinExistence type="predicted"/>
<evidence type="ECO:0000256" key="5">
    <source>
        <dbReference type="ARBA" id="ARBA00022771"/>
    </source>
</evidence>
<evidence type="ECO:0000256" key="2">
    <source>
        <dbReference type="ARBA" id="ARBA00012483"/>
    </source>
</evidence>
<evidence type="ECO:0000256" key="1">
    <source>
        <dbReference type="ARBA" id="ARBA00000900"/>
    </source>
</evidence>
<dbReference type="AlphaFoldDB" id="A0AAW2ZL01"/>
<dbReference type="EMBL" id="JAOPGA020001632">
    <property type="protein sequence ID" value="KAL0490018.1"/>
    <property type="molecule type" value="Genomic_DNA"/>
</dbReference>
<evidence type="ECO:0000256" key="6">
    <source>
        <dbReference type="ARBA" id="ARBA00022786"/>
    </source>
</evidence>
<dbReference type="GO" id="GO:0008270">
    <property type="term" value="F:zinc ion binding"/>
    <property type="evidence" value="ECO:0007669"/>
    <property type="project" value="UniProtKB-KW"/>
</dbReference>
<gene>
    <name evidence="11" type="ORF">AKO1_009433</name>
</gene>
<evidence type="ECO:0000256" key="7">
    <source>
        <dbReference type="ARBA" id="ARBA00022833"/>
    </source>
</evidence>
<protein>
    <recommendedName>
        <fullName evidence="2">RING-type E3 ubiquitin transferase</fullName>
        <ecNumber evidence="2">2.3.2.27</ecNumber>
    </recommendedName>
</protein>
<dbReference type="Gene3D" id="3.30.40.10">
    <property type="entry name" value="Zinc/RING finger domain, C3HC4 (zinc finger)"/>
    <property type="match status" value="1"/>
</dbReference>
<accession>A0AAW2ZL01</accession>
<organism evidence="11 12">
    <name type="scientific">Acrasis kona</name>
    <dbReference type="NCBI Taxonomy" id="1008807"/>
    <lineage>
        <taxon>Eukaryota</taxon>
        <taxon>Discoba</taxon>
        <taxon>Heterolobosea</taxon>
        <taxon>Tetramitia</taxon>
        <taxon>Eutetramitia</taxon>
        <taxon>Acrasidae</taxon>
        <taxon>Acrasis</taxon>
    </lineage>
</organism>
<name>A0AAW2ZL01_9EUKA</name>
<keyword evidence="12" id="KW-1185">Reference proteome</keyword>
<dbReference type="InterPro" id="IPR013083">
    <property type="entry name" value="Znf_RING/FYVE/PHD"/>
</dbReference>
<comment type="caution">
    <text evidence="11">The sequence shown here is derived from an EMBL/GenBank/DDBJ whole genome shotgun (WGS) entry which is preliminary data.</text>
</comment>
<dbReference type="EC" id="2.3.2.27" evidence="2"/>
<feature type="region of interest" description="Disordered" evidence="9">
    <location>
        <begin position="51"/>
        <end position="78"/>
    </location>
</feature>
<dbReference type="SUPFAM" id="SSF57850">
    <property type="entry name" value="RING/U-box"/>
    <property type="match status" value="1"/>
</dbReference>